<evidence type="ECO:0000313" key="3">
    <source>
        <dbReference type="Proteomes" id="UP001156706"/>
    </source>
</evidence>
<dbReference type="Proteomes" id="UP001156706">
    <property type="component" value="Unassembled WGS sequence"/>
</dbReference>
<evidence type="ECO:0000313" key="2">
    <source>
        <dbReference type="EMBL" id="GLR14226.1"/>
    </source>
</evidence>
<keyword evidence="1" id="KW-1133">Transmembrane helix</keyword>
<keyword evidence="1" id="KW-0472">Membrane</keyword>
<sequence length="101" mass="10816">MFGVPLYLQRGAVLAAAAALFYQSAVAVIAVELVLKDGDAVVLERAVDVGRQQVVGKVRPTTAAAKIKLTATKKSLHLLVGATLIKVPHKEFVKRLPPCWN</sequence>
<name>A0ABQ5YGU6_9NEIS</name>
<evidence type="ECO:0000256" key="1">
    <source>
        <dbReference type="SAM" id="Phobius"/>
    </source>
</evidence>
<comment type="caution">
    <text evidence="2">The sequence shown here is derived from an EMBL/GenBank/DDBJ whole genome shotgun (WGS) entry which is preliminary data.</text>
</comment>
<dbReference type="EMBL" id="BSOG01000004">
    <property type="protein sequence ID" value="GLR14226.1"/>
    <property type="molecule type" value="Genomic_DNA"/>
</dbReference>
<keyword evidence="1" id="KW-0812">Transmembrane</keyword>
<organism evidence="2 3">
    <name type="scientific">Chitinimonas prasina</name>
    <dbReference type="NCBI Taxonomy" id="1434937"/>
    <lineage>
        <taxon>Bacteria</taxon>
        <taxon>Pseudomonadati</taxon>
        <taxon>Pseudomonadota</taxon>
        <taxon>Betaproteobacteria</taxon>
        <taxon>Neisseriales</taxon>
        <taxon>Chitinibacteraceae</taxon>
        <taxon>Chitinimonas</taxon>
    </lineage>
</organism>
<accession>A0ABQ5YGU6</accession>
<keyword evidence="3" id="KW-1185">Reference proteome</keyword>
<gene>
    <name evidence="2" type="ORF">GCM10007907_30160</name>
</gene>
<feature type="transmembrane region" description="Helical" evidence="1">
    <location>
        <begin position="12"/>
        <end position="35"/>
    </location>
</feature>
<reference evidence="3" key="1">
    <citation type="journal article" date="2019" name="Int. J. Syst. Evol. Microbiol.">
        <title>The Global Catalogue of Microorganisms (GCM) 10K type strain sequencing project: providing services to taxonomists for standard genome sequencing and annotation.</title>
        <authorList>
            <consortium name="The Broad Institute Genomics Platform"/>
            <consortium name="The Broad Institute Genome Sequencing Center for Infectious Disease"/>
            <person name="Wu L."/>
            <person name="Ma J."/>
        </authorList>
    </citation>
    <scope>NUCLEOTIDE SEQUENCE [LARGE SCALE GENOMIC DNA]</scope>
    <source>
        <strain evidence="3">NBRC 110044</strain>
    </source>
</reference>
<protein>
    <submittedName>
        <fullName evidence="2">Uncharacterized protein</fullName>
    </submittedName>
</protein>
<proteinExistence type="predicted"/>